<comment type="cofactor">
    <cofactor evidence="1">
        <name>FAD</name>
        <dbReference type="ChEBI" id="CHEBI:57692"/>
    </cofactor>
</comment>
<dbReference type="Proteomes" id="UP001385951">
    <property type="component" value="Unassembled WGS sequence"/>
</dbReference>
<dbReference type="GO" id="GO:0047545">
    <property type="term" value="F:(S)-2-hydroxyglutarate dehydrogenase activity"/>
    <property type="evidence" value="ECO:0007669"/>
    <property type="project" value="TreeGrafter"/>
</dbReference>
<keyword evidence="4" id="KW-0560">Oxidoreductase</keyword>
<keyword evidence="2" id="KW-0285">Flavoprotein</keyword>
<comment type="caution">
    <text evidence="5">The sequence shown here is derived from an EMBL/GenBank/DDBJ whole genome shotgun (WGS) entry which is preliminary data.</text>
</comment>
<name>A0AAW0G695_9APHY</name>
<keyword evidence="3" id="KW-0274">FAD</keyword>
<reference evidence="5 6" key="1">
    <citation type="submission" date="2022-09" db="EMBL/GenBank/DDBJ databases">
        <authorList>
            <person name="Palmer J.M."/>
        </authorList>
    </citation>
    <scope>NUCLEOTIDE SEQUENCE [LARGE SCALE GENOMIC DNA]</scope>
    <source>
        <strain evidence="5 6">DSM 7382</strain>
    </source>
</reference>
<dbReference type="PANTHER" id="PTHR43104:SF4">
    <property type="entry name" value="L-2-HYDROXYGLUTARATE DEHYDROGENASE, MITOCHONDRIAL"/>
    <property type="match status" value="1"/>
</dbReference>
<protein>
    <submittedName>
        <fullName evidence="5">Uncharacterized protein</fullName>
    </submittedName>
</protein>
<proteinExistence type="predicted"/>
<evidence type="ECO:0000256" key="4">
    <source>
        <dbReference type="ARBA" id="ARBA00023002"/>
    </source>
</evidence>
<accession>A0AAW0G695</accession>
<dbReference type="AlphaFoldDB" id="A0AAW0G695"/>
<organism evidence="5 6">
    <name type="scientific">Cerrena zonata</name>
    <dbReference type="NCBI Taxonomy" id="2478898"/>
    <lineage>
        <taxon>Eukaryota</taxon>
        <taxon>Fungi</taxon>
        <taxon>Dikarya</taxon>
        <taxon>Basidiomycota</taxon>
        <taxon>Agaricomycotina</taxon>
        <taxon>Agaricomycetes</taxon>
        <taxon>Polyporales</taxon>
        <taxon>Cerrenaceae</taxon>
        <taxon>Cerrena</taxon>
    </lineage>
</organism>
<evidence type="ECO:0000256" key="1">
    <source>
        <dbReference type="ARBA" id="ARBA00001974"/>
    </source>
</evidence>
<sequence length="116" mass="12997">MVLPPDRHFKNPIKTSSITDKLIYPCPNPNASSLGTHLTFDLGGQLRFGPDAQWLDIESADAIDYAANDKNLTKAYEAIASYFPKIKLEELSASYSGARPKLYSKKTVLRNFRIFT</sequence>
<evidence type="ECO:0000256" key="2">
    <source>
        <dbReference type="ARBA" id="ARBA00022630"/>
    </source>
</evidence>
<keyword evidence="6" id="KW-1185">Reference proteome</keyword>
<gene>
    <name evidence="5" type="ORF">QCA50_010055</name>
</gene>
<dbReference type="Gene3D" id="3.30.9.10">
    <property type="entry name" value="D-Amino Acid Oxidase, subunit A, domain 2"/>
    <property type="match status" value="1"/>
</dbReference>
<dbReference type="PANTHER" id="PTHR43104">
    <property type="entry name" value="L-2-HYDROXYGLUTARATE DEHYDROGENASE, MITOCHONDRIAL"/>
    <property type="match status" value="1"/>
</dbReference>
<dbReference type="EMBL" id="JASBNA010000015">
    <property type="protein sequence ID" value="KAK7686974.1"/>
    <property type="molecule type" value="Genomic_DNA"/>
</dbReference>
<evidence type="ECO:0000256" key="3">
    <source>
        <dbReference type="ARBA" id="ARBA00022827"/>
    </source>
</evidence>
<evidence type="ECO:0000313" key="6">
    <source>
        <dbReference type="Proteomes" id="UP001385951"/>
    </source>
</evidence>
<evidence type="ECO:0000313" key="5">
    <source>
        <dbReference type="EMBL" id="KAK7686974.1"/>
    </source>
</evidence>